<dbReference type="EMBL" id="LJGV01000022">
    <property type="protein sequence ID" value="OEU99374.1"/>
    <property type="molecule type" value="Genomic_DNA"/>
</dbReference>
<comment type="caution">
    <text evidence="3">The sequence shown here is derived from an EMBL/GenBank/DDBJ whole genome shotgun (WGS) entry which is preliminary data.</text>
</comment>
<dbReference type="RefSeq" id="WP_069992261.1">
    <property type="nucleotide sequence ID" value="NZ_LJGV01000022.1"/>
</dbReference>
<dbReference type="PATRIC" id="fig|943816.4.peg.3063"/>
<evidence type="ECO:0000313" key="3">
    <source>
        <dbReference type="EMBL" id="OEU99374.1"/>
    </source>
</evidence>
<sequence length="405" mass="44562">MSWRHQDPAVLADAAVSSVALTADPSAQSAAPGFWVWSRDAHRAVADAVLALPDERVRARAEAVAAEPADSAACRALTALLTDRLTGDPRQPDTAHLAAAVWDAETRSRLRMQTGTGRPAGLAAPGAAEILRSARPAAGPTGEVDAALVIPFRERGEEGERTRNLAAVLHALNDQSHPRDRYRVVVVEADSRPRWEHLYGAHCDTYLFAENAGPFNYSWTINAGVVHGARPAELICVLEADILVDRDFVARAVERFRTPGTQAHWPFEDMLYLDAASSHQAVGERCLEGAAAVRRDALRGVFLRRTPGACVWLRERLFSRIGGYDERFTAGWGGADNDFTWRADLHGGLDRYRDEHLVHLHHGRATDWFDAENEGPGAYETFPWCTWPPDSDIGDLAKFSTHRSR</sequence>
<reference evidence="3 4" key="1">
    <citation type="journal article" date="2016" name="Front. Microbiol.">
        <title>Comparative Genomics Analysis of Streptomyces Species Reveals Their Adaptation to the Marine Environment and Their Diversity at the Genomic Level.</title>
        <authorList>
            <person name="Tian X."/>
            <person name="Zhang Z."/>
            <person name="Yang T."/>
            <person name="Chen M."/>
            <person name="Li J."/>
            <person name="Chen F."/>
            <person name="Yang J."/>
            <person name="Li W."/>
            <person name="Zhang B."/>
            <person name="Zhang Z."/>
            <person name="Wu J."/>
            <person name="Zhang C."/>
            <person name="Long L."/>
            <person name="Xiao J."/>
        </authorList>
    </citation>
    <scope>NUCLEOTIDE SEQUENCE [LARGE SCALE GENOMIC DNA]</scope>
    <source>
        <strain evidence="3 4">SCSIO M10379</strain>
    </source>
</reference>
<evidence type="ECO:0000256" key="1">
    <source>
        <dbReference type="ARBA" id="ARBA00022679"/>
    </source>
</evidence>
<dbReference type="GO" id="GO:0016740">
    <property type="term" value="F:transferase activity"/>
    <property type="evidence" value="ECO:0007669"/>
    <property type="project" value="UniProtKB-KW"/>
</dbReference>
<dbReference type="InterPro" id="IPR029044">
    <property type="entry name" value="Nucleotide-diphossugar_trans"/>
</dbReference>
<dbReference type="Pfam" id="PF02709">
    <property type="entry name" value="Glyco_transf_7C"/>
    <property type="match status" value="1"/>
</dbReference>
<proteinExistence type="predicted"/>
<keyword evidence="1" id="KW-0808">Transferase</keyword>
<organism evidence="3 4">
    <name type="scientific">Streptomyces qinglanensis</name>
    <dbReference type="NCBI Taxonomy" id="943816"/>
    <lineage>
        <taxon>Bacteria</taxon>
        <taxon>Bacillati</taxon>
        <taxon>Actinomycetota</taxon>
        <taxon>Actinomycetes</taxon>
        <taxon>Kitasatosporales</taxon>
        <taxon>Streptomycetaceae</taxon>
        <taxon>Streptomyces</taxon>
    </lineage>
</organism>
<name>A0A1E7K631_9ACTN</name>
<accession>A0A1E7K631</accession>
<dbReference type="SUPFAM" id="SSF53448">
    <property type="entry name" value="Nucleotide-diphospho-sugar transferases"/>
    <property type="match status" value="1"/>
</dbReference>
<evidence type="ECO:0000259" key="2">
    <source>
        <dbReference type="Pfam" id="PF02709"/>
    </source>
</evidence>
<dbReference type="AlphaFoldDB" id="A0A1E7K631"/>
<feature type="domain" description="Galactosyltransferase C-terminal" evidence="2">
    <location>
        <begin position="309"/>
        <end position="361"/>
    </location>
</feature>
<dbReference type="Gene3D" id="3.90.550.10">
    <property type="entry name" value="Spore Coat Polysaccharide Biosynthesis Protein SpsA, Chain A"/>
    <property type="match status" value="1"/>
</dbReference>
<protein>
    <recommendedName>
        <fullName evidence="2">Galactosyltransferase C-terminal domain-containing protein</fullName>
    </recommendedName>
</protein>
<gene>
    <name evidence="3" type="ORF">AN217_17875</name>
</gene>
<evidence type="ECO:0000313" key="4">
    <source>
        <dbReference type="Proteomes" id="UP000175829"/>
    </source>
</evidence>
<dbReference type="Proteomes" id="UP000175829">
    <property type="component" value="Unassembled WGS sequence"/>
</dbReference>
<dbReference type="InterPro" id="IPR027791">
    <property type="entry name" value="Galactosyl_T_C"/>
</dbReference>